<keyword evidence="2" id="KW-0963">Cytoplasm</keyword>
<dbReference type="RefSeq" id="WP_268039939.1">
    <property type="nucleotide sequence ID" value="NZ_JAPQER010000002.1"/>
</dbReference>
<name>A0ABT4CXE2_9CLOT</name>
<evidence type="ECO:0000256" key="2">
    <source>
        <dbReference type="ARBA" id="ARBA00022490"/>
    </source>
</evidence>
<sequence length="114" mass="13649">MNDNLKEKFNLYKTATNNIINNLEQDDYESLNHLFDSRQKIIDEIDKMKYLKEDLKAIIDELKILMLEEKLTKLMNEKKDCLRRKIKNISVKRNANNVYNKGFYSNISFVNKKV</sequence>
<comment type="caution">
    <text evidence="8">The sequence shown here is derived from an EMBL/GenBank/DDBJ whole genome shotgun (WGS) entry which is preliminary data.</text>
</comment>
<comment type="function">
    <text evidence="5">May act as an export chaperone for the filament capping protein FliD.</text>
</comment>
<reference evidence="8" key="1">
    <citation type="submission" date="2022-12" db="EMBL/GenBank/DDBJ databases">
        <authorList>
            <person name="Wang J."/>
        </authorList>
    </citation>
    <scope>NUCLEOTIDE SEQUENCE</scope>
    <source>
        <strain evidence="8">HY-45-18</strain>
    </source>
</reference>
<protein>
    <recommendedName>
        <fullName evidence="7">Flagellar protein FliT</fullName>
    </recommendedName>
</protein>
<comment type="similarity">
    <text evidence="6">Belongs to the bacillales FliT family.</text>
</comment>
<evidence type="ECO:0000256" key="3">
    <source>
        <dbReference type="ARBA" id="ARBA00022795"/>
    </source>
</evidence>
<comment type="subcellular location">
    <subcellularLocation>
        <location evidence="1">Cytoplasm</location>
        <location evidence="1">Cytosol</location>
    </subcellularLocation>
</comment>
<dbReference type="Pfam" id="PF05400">
    <property type="entry name" value="FliT"/>
    <property type="match status" value="1"/>
</dbReference>
<gene>
    <name evidence="8" type="ORF">OW763_04765</name>
</gene>
<dbReference type="EMBL" id="JAPQER010000002">
    <property type="protein sequence ID" value="MCY6483663.1"/>
    <property type="molecule type" value="Genomic_DNA"/>
</dbReference>
<evidence type="ECO:0000256" key="1">
    <source>
        <dbReference type="ARBA" id="ARBA00004514"/>
    </source>
</evidence>
<evidence type="ECO:0000313" key="9">
    <source>
        <dbReference type="Proteomes" id="UP001078443"/>
    </source>
</evidence>
<evidence type="ECO:0000256" key="5">
    <source>
        <dbReference type="ARBA" id="ARBA00093765"/>
    </source>
</evidence>
<keyword evidence="4" id="KW-0143">Chaperone</keyword>
<organism evidence="8 9">
    <name type="scientific">Clostridium aestuarii</name>
    <dbReference type="NCBI Taxonomy" id="338193"/>
    <lineage>
        <taxon>Bacteria</taxon>
        <taxon>Bacillati</taxon>
        <taxon>Bacillota</taxon>
        <taxon>Clostridia</taxon>
        <taxon>Eubacteriales</taxon>
        <taxon>Clostridiaceae</taxon>
        <taxon>Clostridium</taxon>
    </lineage>
</organism>
<dbReference type="Proteomes" id="UP001078443">
    <property type="component" value="Unassembled WGS sequence"/>
</dbReference>
<accession>A0ABT4CXE2</accession>
<proteinExistence type="inferred from homology"/>
<evidence type="ECO:0000256" key="7">
    <source>
        <dbReference type="ARBA" id="ARBA00093797"/>
    </source>
</evidence>
<dbReference type="InterPro" id="IPR008622">
    <property type="entry name" value="FliT"/>
</dbReference>
<evidence type="ECO:0000256" key="6">
    <source>
        <dbReference type="ARBA" id="ARBA00093785"/>
    </source>
</evidence>
<keyword evidence="8" id="KW-0282">Flagellum</keyword>
<keyword evidence="9" id="KW-1185">Reference proteome</keyword>
<keyword evidence="8" id="KW-0966">Cell projection</keyword>
<evidence type="ECO:0000313" key="8">
    <source>
        <dbReference type="EMBL" id="MCY6483663.1"/>
    </source>
</evidence>
<keyword evidence="3" id="KW-1005">Bacterial flagellum biogenesis</keyword>
<keyword evidence="8" id="KW-0969">Cilium</keyword>
<evidence type="ECO:0000256" key="4">
    <source>
        <dbReference type="ARBA" id="ARBA00023186"/>
    </source>
</evidence>